<keyword evidence="2" id="KW-1003">Cell membrane</keyword>
<evidence type="ECO:0000256" key="1">
    <source>
        <dbReference type="ARBA" id="ARBA00004236"/>
    </source>
</evidence>
<feature type="domain" description="UPAR/Ly6" evidence="7">
    <location>
        <begin position="323"/>
        <end position="396"/>
    </location>
</feature>
<dbReference type="GO" id="GO:0044853">
    <property type="term" value="C:plasma membrane raft"/>
    <property type="evidence" value="ECO:0007669"/>
    <property type="project" value="TreeGrafter"/>
</dbReference>
<feature type="domain" description="UPAR/Ly6" evidence="7">
    <location>
        <begin position="132"/>
        <end position="207"/>
    </location>
</feature>
<dbReference type="CDD" id="cd23636">
    <property type="entry name" value="TFP_LU_ECD_CD177_rpt2"/>
    <property type="match status" value="1"/>
</dbReference>
<dbReference type="GO" id="GO:0043315">
    <property type="term" value="P:positive regulation of neutrophil degranulation"/>
    <property type="evidence" value="ECO:0007669"/>
    <property type="project" value="TreeGrafter"/>
</dbReference>
<dbReference type="CDD" id="cd23624">
    <property type="entry name" value="TFP_LU_ECD_CD177_rpt3"/>
    <property type="match status" value="1"/>
</dbReference>
<dbReference type="InterPro" id="IPR045860">
    <property type="entry name" value="Snake_toxin-like_sf"/>
</dbReference>
<sequence>MSPSLLLALLGGTLMLPRVPALFCRQNLLETVMNSDGSLLEWQPRVAECDDNNQGWRCQDTLLLIQNGLQEHLVVTMGCTLAPEQEARVTQHRAGPGLSIFSYTRVCSEDLCNDLSNTLPLWAMPTSTASGSVRCPVCLSTEGCLSATELPCPAGVDHCYDGVLLMGDGHFSTKLRVQGCMPQAGCTLLNGTQEIGPIAVKENCDPKAYLTCEQGVMFQLQGKLSQEPVEWTTPGIQICDVGEVCQETLLLVDVGPQSALVGNKGCSSAQTHESHNVTSHGGHLGVLLASYAHFCTSHGCNRANSSSVLLNALSPSAVPVPGNLQCPVCVKVSESCPENSTAIMCPNGTTRCYSGYISLKNGDLSFTMHIKGCMTPDARYLLQHIKNIGIFSVKETIEEEIFKEPEHKPKHEPKHKKEFEKMPPPSHGKAALACHPTWVVGLWLLLALCYGKRSRPAFAIPVSPGNHLRKQCVWGCVRRTAGSQRMGFQWKRNVENFYCHKGVFISIGNELQQTFNWTTEKVETCGNEIYCQESVLVIKTGSKTAVLATKGCVAEGEEAVTFIQHSLYPGILTISYSNYCASSYCNSREGIAELLQTQVTPAPGKTTSLRCPTCVAVGSCSSAPSLPCHSGSTHCYQGKLQITGGGISTELEIKGCSSLVGCRLMAGFFAIGPMWVKEKCSLQPLAQPRITENGATCLPISGWRSALLLLLLMQLLAHRP</sequence>
<evidence type="ECO:0000313" key="9">
    <source>
        <dbReference type="Proteomes" id="UP000700334"/>
    </source>
</evidence>
<protein>
    <submittedName>
        <fullName evidence="8">CD177 antigen</fullName>
    </submittedName>
</protein>
<dbReference type="OrthoDB" id="9538399at2759"/>
<dbReference type="GO" id="GO:2001044">
    <property type="term" value="P:regulation of integrin-mediated signaling pathway"/>
    <property type="evidence" value="ECO:0007669"/>
    <property type="project" value="TreeGrafter"/>
</dbReference>
<feature type="signal peptide" evidence="6">
    <location>
        <begin position="1"/>
        <end position="21"/>
    </location>
</feature>
<feature type="chain" id="PRO_5035287710" evidence="6">
    <location>
        <begin position="22"/>
        <end position="720"/>
    </location>
</feature>
<evidence type="ECO:0000256" key="6">
    <source>
        <dbReference type="SAM" id="SignalP"/>
    </source>
</evidence>
<dbReference type="SUPFAM" id="SSF57302">
    <property type="entry name" value="Snake toxin-like"/>
    <property type="match status" value="3"/>
</dbReference>
<keyword evidence="3 6" id="KW-0732">Signal</keyword>
<dbReference type="InterPro" id="IPR016054">
    <property type="entry name" value="LY6_UPA_recep-like"/>
</dbReference>
<evidence type="ECO:0000256" key="5">
    <source>
        <dbReference type="ARBA" id="ARBA00023180"/>
    </source>
</evidence>
<evidence type="ECO:0000259" key="7">
    <source>
        <dbReference type="Pfam" id="PF00021"/>
    </source>
</evidence>
<dbReference type="InterPro" id="IPR051899">
    <property type="entry name" value="Fert-Immune_med_protein"/>
</dbReference>
<dbReference type="CDD" id="cd23622">
    <property type="entry name" value="TFP_LU_ECD_TEX101_rpt1"/>
    <property type="match status" value="1"/>
</dbReference>
<dbReference type="GO" id="GO:0098742">
    <property type="term" value="P:cell-cell adhesion via plasma-membrane adhesion molecules"/>
    <property type="evidence" value="ECO:0007669"/>
    <property type="project" value="TreeGrafter"/>
</dbReference>
<reference evidence="8" key="1">
    <citation type="journal article" date="2021" name="Evol. Appl.">
        <title>The genome of the Pyrenean desman and the effects of bottlenecks and inbreeding on the genomic landscape of an endangered species.</title>
        <authorList>
            <person name="Escoda L."/>
            <person name="Castresana J."/>
        </authorList>
    </citation>
    <scope>NUCLEOTIDE SEQUENCE</scope>
    <source>
        <strain evidence="8">IBE-C5619</strain>
    </source>
</reference>
<comment type="subcellular location">
    <subcellularLocation>
        <location evidence="1">Cell membrane</location>
    </subcellularLocation>
</comment>
<dbReference type="GO" id="GO:0045217">
    <property type="term" value="P:cell-cell junction maintenance"/>
    <property type="evidence" value="ECO:0007669"/>
    <property type="project" value="TreeGrafter"/>
</dbReference>
<dbReference type="EMBL" id="JAGFMF010011711">
    <property type="protein sequence ID" value="KAG8515349.1"/>
    <property type="molecule type" value="Genomic_DNA"/>
</dbReference>
<dbReference type="PANTHER" id="PTHR16529">
    <property type="entry name" value="CD177 ANTIGEN"/>
    <property type="match status" value="1"/>
</dbReference>
<feature type="domain" description="UPAR/Ly6" evidence="7">
    <location>
        <begin position="46"/>
        <end position="114"/>
    </location>
</feature>
<dbReference type="Gene3D" id="2.10.60.10">
    <property type="entry name" value="CD59"/>
    <property type="match status" value="1"/>
</dbReference>
<evidence type="ECO:0000256" key="3">
    <source>
        <dbReference type="ARBA" id="ARBA00022729"/>
    </source>
</evidence>
<dbReference type="GO" id="GO:0007159">
    <property type="term" value="P:leukocyte cell-cell adhesion"/>
    <property type="evidence" value="ECO:0007669"/>
    <property type="project" value="TreeGrafter"/>
</dbReference>
<keyword evidence="5" id="KW-0325">Glycoprotein</keyword>
<gene>
    <name evidence="8" type="ORF">J0S82_018281</name>
</gene>
<feature type="domain" description="UPAR/Ly6" evidence="7">
    <location>
        <begin position="608"/>
        <end position="686"/>
    </location>
</feature>
<keyword evidence="9" id="KW-1185">Reference proteome</keyword>
<accession>A0A8J6DP14</accession>
<proteinExistence type="predicted"/>
<evidence type="ECO:0000313" key="8">
    <source>
        <dbReference type="EMBL" id="KAG8515349.1"/>
    </source>
</evidence>
<name>A0A8J6DP14_GALPY</name>
<dbReference type="CDD" id="cd23634">
    <property type="entry name" value="TFP_LU_ECD_TEX101_rpt2"/>
    <property type="match status" value="1"/>
</dbReference>
<dbReference type="AlphaFoldDB" id="A0A8J6DP14"/>
<dbReference type="CDD" id="cd23623">
    <property type="entry name" value="TFP_LU_ECD_CD177_rpt1"/>
    <property type="match status" value="1"/>
</dbReference>
<dbReference type="Pfam" id="PF00021">
    <property type="entry name" value="UPAR_LY6"/>
    <property type="match status" value="5"/>
</dbReference>
<dbReference type="PANTHER" id="PTHR16529:SF8">
    <property type="entry name" value="CD177 ANTIGEN"/>
    <property type="match status" value="1"/>
</dbReference>
<evidence type="ECO:0000256" key="2">
    <source>
        <dbReference type="ARBA" id="ARBA00022475"/>
    </source>
</evidence>
<evidence type="ECO:0000256" key="4">
    <source>
        <dbReference type="ARBA" id="ARBA00023136"/>
    </source>
</evidence>
<dbReference type="Proteomes" id="UP000700334">
    <property type="component" value="Unassembled WGS sequence"/>
</dbReference>
<feature type="domain" description="UPAR/Ly6" evidence="7">
    <location>
        <begin position="515"/>
        <end position="587"/>
    </location>
</feature>
<keyword evidence="4" id="KW-0472">Membrane</keyword>
<comment type="caution">
    <text evidence="8">The sequence shown here is derived from an EMBL/GenBank/DDBJ whole genome shotgun (WGS) entry which is preliminary data.</text>
</comment>
<organism evidence="8 9">
    <name type="scientific">Galemys pyrenaicus</name>
    <name type="common">Iberian desman</name>
    <name type="synonym">Pyrenean desman</name>
    <dbReference type="NCBI Taxonomy" id="202257"/>
    <lineage>
        <taxon>Eukaryota</taxon>
        <taxon>Metazoa</taxon>
        <taxon>Chordata</taxon>
        <taxon>Craniata</taxon>
        <taxon>Vertebrata</taxon>
        <taxon>Euteleostomi</taxon>
        <taxon>Mammalia</taxon>
        <taxon>Eutheria</taxon>
        <taxon>Laurasiatheria</taxon>
        <taxon>Eulipotyphla</taxon>
        <taxon>Talpidae</taxon>
        <taxon>Galemys</taxon>
    </lineage>
</organism>